<keyword evidence="7" id="KW-1133">Transmembrane helix</keyword>
<dbReference type="OrthoDB" id="3945418at2759"/>
<dbReference type="GO" id="GO:0005506">
    <property type="term" value="F:iron ion binding"/>
    <property type="evidence" value="ECO:0007669"/>
    <property type="project" value="InterPro"/>
</dbReference>
<comment type="cofactor">
    <cofactor evidence="1">
        <name>heme</name>
        <dbReference type="ChEBI" id="CHEBI:30413"/>
    </cofactor>
</comment>
<keyword evidence="9" id="KW-1185">Reference proteome</keyword>
<keyword evidence="4" id="KW-0560">Oxidoreductase</keyword>
<dbReference type="InterPro" id="IPR002401">
    <property type="entry name" value="Cyt_P450_E_grp-I"/>
</dbReference>
<dbReference type="EMBL" id="ML986637">
    <property type="protein sequence ID" value="KAF2262689.1"/>
    <property type="molecule type" value="Genomic_DNA"/>
</dbReference>
<dbReference type="InterPro" id="IPR036396">
    <property type="entry name" value="Cyt_P450_sf"/>
</dbReference>
<dbReference type="GO" id="GO:0020037">
    <property type="term" value="F:heme binding"/>
    <property type="evidence" value="ECO:0007669"/>
    <property type="project" value="InterPro"/>
</dbReference>
<organism evidence="8 9">
    <name type="scientific">Lojkania enalia</name>
    <dbReference type="NCBI Taxonomy" id="147567"/>
    <lineage>
        <taxon>Eukaryota</taxon>
        <taxon>Fungi</taxon>
        <taxon>Dikarya</taxon>
        <taxon>Ascomycota</taxon>
        <taxon>Pezizomycotina</taxon>
        <taxon>Dothideomycetes</taxon>
        <taxon>Pleosporomycetidae</taxon>
        <taxon>Pleosporales</taxon>
        <taxon>Pleosporales incertae sedis</taxon>
        <taxon>Lojkania</taxon>
    </lineage>
</organism>
<comment type="similarity">
    <text evidence="2">Belongs to the cytochrome P450 family.</text>
</comment>
<evidence type="ECO:0000256" key="1">
    <source>
        <dbReference type="ARBA" id="ARBA00001971"/>
    </source>
</evidence>
<dbReference type="GO" id="GO:0016705">
    <property type="term" value="F:oxidoreductase activity, acting on paired donors, with incorporation or reduction of molecular oxygen"/>
    <property type="evidence" value="ECO:0007669"/>
    <property type="project" value="InterPro"/>
</dbReference>
<evidence type="ECO:0000313" key="9">
    <source>
        <dbReference type="Proteomes" id="UP000800093"/>
    </source>
</evidence>
<dbReference type="Gene3D" id="1.10.630.10">
    <property type="entry name" value="Cytochrome P450"/>
    <property type="match status" value="1"/>
</dbReference>
<dbReference type="PANTHER" id="PTHR24305:SF157">
    <property type="entry name" value="N-ACETYLTRYPTOPHAN 6-HYDROXYLASE IVOC-RELATED"/>
    <property type="match status" value="1"/>
</dbReference>
<protein>
    <submittedName>
        <fullName evidence="8">Cytochrome P450</fullName>
    </submittedName>
</protein>
<comment type="caution">
    <text evidence="8">The sequence shown here is derived from an EMBL/GenBank/DDBJ whole genome shotgun (WGS) entry which is preliminary data.</text>
</comment>
<keyword evidence="7" id="KW-0472">Membrane</keyword>
<dbReference type="GO" id="GO:0004497">
    <property type="term" value="F:monooxygenase activity"/>
    <property type="evidence" value="ECO:0007669"/>
    <property type="project" value="UniProtKB-KW"/>
</dbReference>
<evidence type="ECO:0000313" key="8">
    <source>
        <dbReference type="EMBL" id="KAF2262689.1"/>
    </source>
</evidence>
<sequence>MPFLLSIFYTFLAFVVYVSIKTIYRLYFHPLAKFPGPKLAAATTLYNAYYDILAPGLVKMLPELHRKYGTIIRIQPNEVHVADLESYNQIFKSKETLVETKKRREFLSPLFSKSAILKSEPVLHRQKLKQFLDTLQDAASANEGRGSIINFYLGFRCLTADLIMDYCFQQDLNALAEPGFRSQAVEKFIQGFDMAIVATYFLNFFAILNRVIFALPEGMARERVEYLIKNLGMSKIPTMFDLMLNPDEKRGQVSPPKSDMVADGCLMIAAGTDTSSGVLGLVLWHVTQNPQIERKLVDELMAAMPNREEVLDSARLEEPDFEYLRAVVKEGLRLDFGVPGRIPRKTPSKGARFGDV</sequence>
<name>A0A9P4K4C1_9PLEO</name>
<accession>A0A9P4K4C1</accession>
<feature type="transmembrane region" description="Helical" evidence="7">
    <location>
        <begin position="6"/>
        <end position="24"/>
    </location>
</feature>
<dbReference type="InterPro" id="IPR050121">
    <property type="entry name" value="Cytochrome_P450_monoxygenase"/>
</dbReference>
<keyword evidence="7" id="KW-0812">Transmembrane</keyword>
<dbReference type="AlphaFoldDB" id="A0A9P4K4C1"/>
<proteinExistence type="inferred from homology"/>
<keyword evidence="5" id="KW-0408">Iron</keyword>
<keyword evidence="6" id="KW-0503">Monooxygenase</keyword>
<evidence type="ECO:0000256" key="7">
    <source>
        <dbReference type="SAM" id="Phobius"/>
    </source>
</evidence>
<evidence type="ECO:0000256" key="4">
    <source>
        <dbReference type="ARBA" id="ARBA00023002"/>
    </source>
</evidence>
<evidence type="ECO:0000256" key="5">
    <source>
        <dbReference type="ARBA" id="ARBA00023004"/>
    </source>
</evidence>
<dbReference type="PANTHER" id="PTHR24305">
    <property type="entry name" value="CYTOCHROME P450"/>
    <property type="match status" value="1"/>
</dbReference>
<evidence type="ECO:0000256" key="2">
    <source>
        <dbReference type="ARBA" id="ARBA00010617"/>
    </source>
</evidence>
<evidence type="ECO:0000256" key="6">
    <source>
        <dbReference type="ARBA" id="ARBA00023033"/>
    </source>
</evidence>
<dbReference type="InterPro" id="IPR001128">
    <property type="entry name" value="Cyt_P450"/>
</dbReference>
<dbReference type="Pfam" id="PF00067">
    <property type="entry name" value="p450"/>
    <property type="match status" value="1"/>
</dbReference>
<keyword evidence="3" id="KW-0479">Metal-binding</keyword>
<reference evidence="9" key="1">
    <citation type="journal article" date="2020" name="Stud. Mycol.">
        <title>101 Dothideomycetes genomes: A test case for predicting lifestyles and emergence of pathogens.</title>
        <authorList>
            <person name="Haridas S."/>
            <person name="Albert R."/>
            <person name="Binder M."/>
            <person name="Bloem J."/>
            <person name="LaButti K."/>
            <person name="Salamov A."/>
            <person name="Andreopoulos B."/>
            <person name="Baker S."/>
            <person name="Barry K."/>
            <person name="Bills G."/>
            <person name="Bluhm B."/>
            <person name="Cannon C."/>
            <person name="Castanera R."/>
            <person name="Culley D."/>
            <person name="Daum C."/>
            <person name="Ezra D."/>
            <person name="Gonzalez J."/>
            <person name="Henrissat B."/>
            <person name="Kuo A."/>
            <person name="Liang C."/>
            <person name="Lipzen A."/>
            <person name="Lutzoni F."/>
            <person name="Magnuson J."/>
            <person name="Mondo S."/>
            <person name="Nolan M."/>
            <person name="Ohm R."/>
            <person name="Pangilinan J."/>
            <person name="Park H.-J."/>
            <person name="Ramirez L."/>
            <person name="Alfaro M."/>
            <person name="Sun H."/>
            <person name="Tritt A."/>
            <person name="Yoshinaga Y."/>
            <person name="Zwiers L.-H."/>
            <person name="Turgeon B."/>
            <person name="Goodwin S."/>
            <person name="Spatafora J."/>
            <person name="Crous P."/>
            <person name="Grigoriev I."/>
        </authorList>
    </citation>
    <scope>NUCLEOTIDE SEQUENCE [LARGE SCALE GENOMIC DNA]</scope>
    <source>
        <strain evidence="9">CBS 304.66</strain>
    </source>
</reference>
<evidence type="ECO:0000256" key="3">
    <source>
        <dbReference type="ARBA" id="ARBA00022723"/>
    </source>
</evidence>
<dbReference type="Proteomes" id="UP000800093">
    <property type="component" value="Unassembled WGS sequence"/>
</dbReference>
<dbReference type="PRINTS" id="PR00463">
    <property type="entry name" value="EP450I"/>
</dbReference>
<dbReference type="SUPFAM" id="SSF48264">
    <property type="entry name" value="Cytochrome P450"/>
    <property type="match status" value="1"/>
</dbReference>
<gene>
    <name evidence="8" type="ORF">CC78DRAFT_582276</name>
</gene>